<dbReference type="InterPro" id="IPR021765">
    <property type="entry name" value="UstYa-like"/>
</dbReference>
<name>A0A0F0I1K8_ASPPU</name>
<dbReference type="AlphaFoldDB" id="A0A0F0I1K8"/>
<feature type="region of interest" description="Disordered" evidence="2">
    <location>
        <begin position="312"/>
        <end position="340"/>
    </location>
</feature>
<dbReference type="STRING" id="1403190.A0A0F0I1K8"/>
<dbReference type="Pfam" id="PF11807">
    <property type="entry name" value="UstYa"/>
    <property type="match status" value="1"/>
</dbReference>
<evidence type="ECO:0000313" key="4">
    <source>
        <dbReference type="EMBL" id="KJK61061.1"/>
    </source>
</evidence>
<comment type="similarity">
    <text evidence="1">Belongs to the ustYa family.</text>
</comment>
<dbReference type="Proteomes" id="UP000033540">
    <property type="component" value="Unassembled WGS sequence"/>
</dbReference>
<evidence type="ECO:0000256" key="1">
    <source>
        <dbReference type="ARBA" id="ARBA00035112"/>
    </source>
</evidence>
<dbReference type="PANTHER" id="PTHR33365">
    <property type="entry name" value="YALI0B05434P"/>
    <property type="match status" value="1"/>
</dbReference>
<comment type="caution">
    <text evidence="4">The sequence shown here is derived from an EMBL/GenBank/DDBJ whole genome shotgun (WGS) entry which is preliminary data.</text>
</comment>
<gene>
    <name evidence="4" type="ORF">P875_00042701</name>
</gene>
<evidence type="ECO:0000313" key="5">
    <source>
        <dbReference type="Proteomes" id="UP000033540"/>
    </source>
</evidence>
<feature type="transmembrane region" description="Helical" evidence="3">
    <location>
        <begin position="55"/>
        <end position="75"/>
    </location>
</feature>
<organism evidence="4 5">
    <name type="scientific">Aspergillus parasiticus (strain ATCC 56775 / NRRL 5862 / SRRC 143 / SU-1)</name>
    <dbReference type="NCBI Taxonomy" id="1403190"/>
    <lineage>
        <taxon>Eukaryota</taxon>
        <taxon>Fungi</taxon>
        <taxon>Dikarya</taxon>
        <taxon>Ascomycota</taxon>
        <taxon>Pezizomycotina</taxon>
        <taxon>Eurotiomycetes</taxon>
        <taxon>Eurotiomycetidae</taxon>
        <taxon>Eurotiales</taxon>
        <taxon>Aspergillaceae</taxon>
        <taxon>Aspergillus</taxon>
        <taxon>Aspergillus subgen. Circumdati</taxon>
    </lineage>
</organism>
<accession>A0A0F0I1K8</accession>
<evidence type="ECO:0000256" key="3">
    <source>
        <dbReference type="SAM" id="Phobius"/>
    </source>
</evidence>
<evidence type="ECO:0000256" key="2">
    <source>
        <dbReference type="SAM" id="MobiDB-lite"/>
    </source>
</evidence>
<keyword evidence="3" id="KW-0472">Membrane</keyword>
<dbReference type="EMBL" id="JZEE01000695">
    <property type="protein sequence ID" value="KJK61061.1"/>
    <property type="molecule type" value="Genomic_DNA"/>
</dbReference>
<keyword evidence="3" id="KW-0812">Transmembrane</keyword>
<protein>
    <submittedName>
        <fullName evidence="4">Uncharacterized protein</fullName>
    </submittedName>
</protein>
<sequence>MRPFLKLFKSFRKYDQLHPLDPSSASDDEPEGKYEEHLLMDERFKRKTVTTKSRIWILGTITNLVILGFTVSMILTSHCQLYPGKNADLRPISWWSPILDAIEIPTYETTLNGTFFAKPEVSIAREEPGPENDADWEQYETIRTHIVSREDILRLGKDPDTVMRFDDEYWAFGDDAYMVQLDVMHSMSELQQIHCLNLLRKAAFHDYPGYMPAGAHTDANNTHGSRWTHLGHCVDILLQNIQCNANTEVITLAWVEGRTQPWPDFSVNRKCRDFDAIYKWQLENSVDAEKFDRMPIPHDAYVWPAPWENRESELGEKLGKHQKQEGVLGQAGHQHTKRHD</sequence>
<dbReference type="PANTHER" id="PTHR33365:SF14">
    <property type="entry name" value="TAT PATHWAY SIGNAL SEQUENCE"/>
    <property type="match status" value="1"/>
</dbReference>
<dbReference type="GO" id="GO:0043386">
    <property type="term" value="P:mycotoxin biosynthetic process"/>
    <property type="evidence" value="ECO:0007669"/>
    <property type="project" value="InterPro"/>
</dbReference>
<feature type="compositionally biased region" description="Basic and acidic residues" evidence="2">
    <location>
        <begin position="312"/>
        <end position="324"/>
    </location>
</feature>
<dbReference type="OrthoDB" id="3687641at2759"/>
<keyword evidence="3" id="KW-1133">Transmembrane helix</keyword>
<proteinExistence type="inferred from homology"/>
<reference evidence="4 5" key="1">
    <citation type="submission" date="2015-02" db="EMBL/GenBank/DDBJ databases">
        <title>Draft genome sequence of Aspergillus parasiticus SU-1.</title>
        <authorList>
            <person name="Yu J."/>
            <person name="Fedorova N."/>
            <person name="Yin Y."/>
            <person name="Losada L."/>
            <person name="Zafar N."/>
            <person name="Taujale R."/>
            <person name="Ehrlich K.C."/>
            <person name="Bhatnagar D."/>
            <person name="Cleveland T.E."/>
            <person name="Bennett J.W."/>
            <person name="Nierman W.C."/>
        </authorList>
    </citation>
    <scope>NUCLEOTIDE SEQUENCE [LARGE SCALE GENOMIC DNA]</scope>
    <source>
        <strain evidence="5">ATCC 56775 / NRRL 5862 / SRRC 143 / SU-1</strain>
    </source>
</reference>